<protein>
    <submittedName>
        <fullName evidence="1">Uncharacterized protein</fullName>
    </submittedName>
</protein>
<organism evidence="1 2">
    <name type="scientific">Thioclava sediminum</name>
    <dbReference type="NCBI Taxonomy" id="1915319"/>
    <lineage>
        <taxon>Bacteria</taxon>
        <taxon>Pseudomonadati</taxon>
        <taxon>Pseudomonadota</taxon>
        <taxon>Alphaproteobacteria</taxon>
        <taxon>Rhodobacterales</taxon>
        <taxon>Paracoccaceae</taxon>
        <taxon>Thioclava</taxon>
    </lineage>
</organism>
<sequence>MAASLYEDYTIDELKALRRKILDQRAKGVSSFSYNGQSFTYSSPAQMLIVAEEIQREITRRVAAENGWQPVNVTGSRLIRPLADTNNTGGTQ</sequence>
<comment type="caution">
    <text evidence="1">The sequence shown here is derived from an EMBL/GenBank/DDBJ whole genome shotgun (WGS) entry which is preliminary data.</text>
</comment>
<dbReference type="EMBL" id="MPZV01000006">
    <property type="protein sequence ID" value="OOY22498.1"/>
    <property type="molecule type" value="Genomic_DNA"/>
</dbReference>
<gene>
    <name evidence="1" type="ORF">BMI91_19645</name>
</gene>
<evidence type="ECO:0000313" key="2">
    <source>
        <dbReference type="Proteomes" id="UP000190787"/>
    </source>
</evidence>
<proteinExistence type="predicted"/>
<dbReference type="RefSeq" id="WP_078606353.1">
    <property type="nucleotide sequence ID" value="NZ_MPZV01000006.1"/>
</dbReference>
<dbReference type="Proteomes" id="UP000190787">
    <property type="component" value="Unassembled WGS sequence"/>
</dbReference>
<evidence type="ECO:0000313" key="1">
    <source>
        <dbReference type="EMBL" id="OOY22498.1"/>
    </source>
</evidence>
<keyword evidence="2" id="KW-1185">Reference proteome</keyword>
<accession>A0ABX3MS27</accession>
<reference evidence="1 2" key="1">
    <citation type="submission" date="2016-11" db="EMBL/GenBank/DDBJ databases">
        <title>A multilocus sequence analysis scheme for characterization of bacteria in the genus Thioclava.</title>
        <authorList>
            <person name="Liu Y."/>
            <person name="Shao Z."/>
        </authorList>
    </citation>
    <scope>NUCLEOTIDE SEQUENCE [LARGE SCALE GENOMIC DNA]</scope>
    <source>
        <strain evidence="1 2">TAW-CT134</strain>
    </source>
</reference>
<name>A0ABX3MS27_9RHOB</name>